<accession>A0A9Q0C683</accession>
<sequence length="373" mass="42566">MVPMNDKTLDRNWEDLPPELIQSIAKQLGDLVEFLHFRLVCKKWRSATTLSSPPPQLPWLLNFDYNSSTFHFYSLSTCKVHTIHVEKNLGFYHKWMIPSYHYIFNCRDSFTGIGAVGPPFLYNPLTQKSIQLPFLNVSHLMQVPFLNDSHHFPFLIGPNPIRTQECVALMTNTKSNKKQILFCRPGDTEWSIIEKGPYDDGACLFYKGMVYINMDDTGVTKVVSLVTNSIVTLIPPPLFSTGGSREGFSYFVESLGVLLGVRWSKGICKTHVYGLEVYQLLKENIYLKWAKMDTLGDRILFVSSHNGYSFSARECGGLEGNCIYYKALDDDRECLMRYDFEKCVAEQVPCPLAKVVTWFMPSLVESIESNVPV</sequence>
<dbReference type="Proteomes" id="UP001151287">
    <property type="component" value="Unassembled WGS sequence"/>
</dbReference>
<proteinExistence type="predicted"/>
<dbReference type="InterPro" id="IPR001810">
    <property type="entry name" value="F-box_dom"/>
</dbReference>
<comment type="caution">
    <text evidence="3">The sequence shown here is derived from an EMBL/GenBank/DDBJ whole genome shotgun (WGS) entry which is preliminary data.</text>
</comment>
<dbReference type="SUPFAM" id="SSF81383">
    <property type="entry name" value="F-box domain"/>
    <property type="match status" value="1"/>
</dbReference>
<gene>
    <name evidence="3" type="ORF">LUZ63_019435</name>
</gene>
<dbReference type="CDD" id="cd09917">
    <property type="entry name" value="F-box_SF"/>
    <property type="match status" value="1"/>
</dbReference>
<feature type="domain" description="KIB1-4 beta-propeller" evidence="1">
    <location>
        <begin position="72"/>
        <end position="331"/>
    </location>
</feature>
<dbReference type="Gene3D" id="1.20.1280.50">
    <property type="match status" value="1"/>
</dbReference>
<dbReference type="InterPro" id="IPR005174">
    <property type="entry name" value="KIB1-4_b-propeller"/>
</dbReference>
<evidence type="ECO:0000259" key="2">
    <source>
        <dbReference type="Pfam" id="PF12937"/>
    </source>
</evidence>
<evidence type="ECO:0008006" key="5">
    <source>
        <dbReference type="Google" id="ProtNLM"/>
    </source>
</evidence>
<evidence type="ECO:0000313" key="4">
    <source>
        <dbReference type="Proteomes" id="UP001151287"/>
    </source>
</evidence>
<dbReference type="InterPro" id="IPR036047">
    <property type="entry name" value="F-box-like_dom_sf"/>
</dbReference>
<dbReference type="Pfam" id="PF03478">
    <property type="entry name" value="Beta-prop_KIB1-4"/>
    <property type="match status" value="1"/>
</dbReference>
<dbReference type="OrthoDB" id="589996at2759"/>
<dbReference type="EMBL" id="JAMQYH010000005">
    <property type="protein sequence ID" value="KAJ1688045.1"/>
    <property type="molecule type" value="Genomic_DNA"/>
</dbReference>
<organism evidence="3 4">
    <name type="scientific">Rhynchospora breviuscula</name>
    <dbReference type="NCBI Taxonomy" id="2022672"/>
    <lineage>
        <taxon>Eukaryota</taxon>
        <taxon>Viridiplantae</taxon>
        <taxon>Streptophyta</taxon>
        <taxon>Embryophyta</taxon>
        <taxon>Tracheophyta</taxon>
        <taxon>Spermatophyta</taxon>
        <taxon>Magnoliopsida</taxon>
        <taxon>Liliopsida</taxon>
        <taxon>Poales</taxon>
        <taxon>Cyperaceae</taxon>
        <taxon>Cyperoideae</taxon>
        <taxon>Rhynchosporeae</taxon>
        <taxon>Rhynchospora</taxon>
    </lineage>
</organism>
<name>A0A9Q0C683_9POAL</name>
<dbReference type="Pfam" id="PF12937">
    <property type="entry name" value="F-box-like"/>
    <property type="match status" value="1"/>
</dbReference>
<evidence type="ECO:0000259" key="1">
    <source>
        <dbReference type="Pfam" id="PF03478"/>
    </source>
</evidence>
<reference evidence="3" key="1">
    <citation type="journal article" date="2022" name="Cell">
        <title>Repeat-based holocentromeres influence genome architecture and karyotype evolution.</title>
        <authorList>
            <person name="Hofstatter P.G."/>
            <person name="Thangavel G."/>
            <person name="Lux T."/>
            <person name="Neumann P."/>
            <person name="Vondrak T."/>
            <person name="Novak P."/>
            <person name="Zhang M."/>
            <person name="Costa L."/>
            <person name="Castellani M."/>
            <person name="Scott A."/>
            <person name="Toegelov H."/>
            <person name="Fuchs J."/>
            <person name="Mata-Sucre Y."/>
            <person name="Dias Y."/>
            <person name="Vanzela A.L.L."/>
            <person name="Huettel B."/>
            <person name="Almeida C.C.S."/>
            <person name="Simkova H."/>
            <person name="Souza G."/>
            <person name="Pedrosa-Harand A."/>
            <person name="Macas J."/>
            <person name="Mayer K.F.X."/>
            <person name="Houben A."/>
            <person name="Marques A."/>
        </authorList>
    </citation>
    <scope>NUCLEOTIDE SEQUENCE</scope>
    <source>
        <strain evidence="3">RhyBre1mFocal</strain>
    </source>
</reference>
<dbReference type="PANTHER" id="PTHR33110">
    <property type="entry name" value="F-BOX/KELCH-REPEAT PROTEIN-RELATED"/>
    <property type="match status" value="1"/>
</dbReference>
<keyword evidence="4" id="KW-1185">Reference proteome</keyword>
<feature type="domain" description="F-box" evidence="2">
    <location>
        <begin position="13"/>
        <end position="48"/>
    </location>
</feature>
<evidence type="ECO:0000313" key="3">
    <source>
        <dbReference type="EMBL" id="KAJ1688045.1"/>
    </source>
</evidence>
<protein>
    <recommendedName>
        <fullName evidence="5">F-box domain-containing protein</fullName>
    </recommendedName>
</protein>
<dbReference type="AlphaFoldDB" id="A0A9Q0C683"/>